<dbReference type="EMBL" id="JACWMY010000014">
    <property type="protein sequence ID" value="MBD1366793.1"/>
    <property type="molecule type" value="Genomic_DNA"/>
</dbReference>
<dbReference type="Pfam" id="PF10988">
    <property type="entry name" value="DUF2807"/>
    <property type="match status" value="1"/>
</dbReference>
<feature type="signal peptide" evidence="1">
    <location>
        <begin position="1"/>
        <end position="24"/>
    </location>
</feature>
<keyword evidence="4" id="KW-1185">Reference proteome</keyword>
<sequence length="197" mass="21787">MKIKNLILIAMVILASASFQSTYANTIKDDAFTILEDVGAINKIEVHGNVELYVTDAPTDVIKVYNKYYAESALIQNKGGVLRISSYTSDKLVIWVKAKDLRSVSAFDNAQINSFGTLSKIEFSVDLHDNAQAKLNLNAFKLTLLVTNNAKADVKGTADEFNLNREVEQNVTRNNLAVIRLYENKNIAVTGKQITAL</sequence>
<feature type="domain" description="Putative auto-transporter adhesin head GIN" evidence="2">
    <location>
        <begin position="42"/>
        <end position="167"/>
    </location>
</feature>
<dbReference type="Proteomes" id="UP000606600">
    <property type="component" value="Unassembled WGS sequence"/>
</dbReference>
<dbReference type="InterPro" id="IPR021255">
    <property type="entry name" value="DUF2807"/>
</dbReference>
<keyword evidence="1" id="KW-0732">Signal</keyword>
<dbReference type="RefSeq" id="WP_191191429.1">
    <property type="nucleotide sequence ID" value="NZ_JACWMY010000014.1"/>
</dbReference>
<gene>
    <name evidence="3" type="ORF">IDJ77_23485</name>
</gene>
<organism evidence="3 4">
    <name type="scientific">Mucilaginibacter pankratovii</name>
    <dbReference type="NCBI Taxonomy" id="2772110"/>
    <lineage>
        <taxon>Bacteria</taxon>
        <taxon>Pseudomonadati</taxon>
        <taxon>Bacteroidota</taxon>
        <taxon>Sphingobacteriia</taxon>
        <taxon>Sphingobacteriales</taxon>
        <taxon>Sphingobacteriaceae</taxon>
        <taxon>Mucilaginibacter</taxon>
    </lineage>
</organism>
<name>A0ABR7WWZ4_9SPHI</name>
<evidence type="ECO:0000259" key="2">
    <source>
        <dbReference type="Pfam" id="PF10988"/>
    </source>
</evidence>
<feature type="chain" id="PRO_5045164663" evidence="1">
    <location>
        <begin position="25"/>
        <end position="197"/>
    </location>
</feature>
<evidence type="ECO:0000256" key="1">
    <source>
        <dbReference type="SAM" id="SignalP"/>
    </source>
</evidence>
<proteinExistence type="predicted"/>
<protein>
    <submittedName>
        <fullName evidence="3">DUF2807 domain-containing protein</fullName>
    </submittedName>
</protein>
<evidence type="ECO:0000313" key="4">
    <source>
        <dbReference type="Proteomes" id="UP000606600"/>
    </source>
</evidence>
<accession>A0ABR7WWZ4</accession>
<reference evidence="3 4" key="1">
    <citation type="submission" date="2020-09" db="EMBL/GenBank/DDBJ databases">
        <title>Novel species of Mucilaginibacter isolated from a glacier on the Tibetan Plateau.</title>
        <authorList>
            <person name="Liu Q."/>
            <person name="Xin Y.-H."/>
        </authorList>
    </citation>
    <scope>NUCLEOTIDE SEQUENCE [LARGE SCALE GENOMIC DNA]</scope>
    <source>
        <strain evidence="3 4">ZT4R22</strain>
    </source>
</reference>
<evidence type="ECO:0000313" key="3">
    <source>
        <dbReference type="EMBL" id="MBD1366793.1"/>
    </source>
</evidence>
<comment type="caution">
    <text evidence="3">The sequence shown here is derived from an EMBL/GenBank/DDBJ whole genome shotgun (WGS) entry which is preliminary data.</text>
</comment>
<dbReference type="Gene3D" id="2.160.20.120">
    <property type="match status" value="1"/>
</dbReference>